<evidence type="ECO:0000259" key="2">
    <source>
        <dbReference type="Pfam" id="PF01433"/>
    </source>
</evidence>
<dbReference type="PANTHER" id="PTHR11533:SF174">
    <property type="entry name" value="PUROMYCIN-SENSITIVE AMINOPEPTIDASE-RELATED"/>
    <property type="match status" value="1"/>
</dbReference>
<dbReference type="GO" id="GO:0042277">
    <property type="term" value="F:peptide binding"/>
    <property type="evidence" value="ECO:0007669"/>
    <property type="project" value="TreeGrafter"/>
</dbReference>
<dbReference type="GO" id="GO:0005615">
    <property type="term" value="C:extracellular space"/>
    <property type="evidence" value="ECO:0007669"/>
    <property type="project" value="TreeGrafter"/>
</dbReference>
<dbReference type="GO" id="GO:0016020">
    <property type="term" value="C:membrane"/>
    <property type="evidence" value="ECO:0007669"/>
    <property type="project" value="TreeGrafter"/>
</dbReference>
<dbReference type="InterPro" id="IPR050344">
    <property type="entry name" value="Peptidase_M1_aminopeptidases"/>
</dbReference>
<dbReference type="Pfam" id="PF01433">
    <property type="entry name" value="Peptidase_M1"/>
    <property type="match status" value="1"/>
</dbReference>
<dbReference type="GO" id="GO:0043171">
    <property type="term" value="P:peptide catabolic process"/>
    <property type="evidence" value="ECO:0007669"/>
    <property type="project" value="TreeGrafter"/>
</dbReference>
<feature type="domain" description="Peptidase M1 membrane alanine aminopeptidase" evidence="2">
    <location>
        <begin position="294"/>
        <end position="423"/>
    </location>
</feature>
<dbReference type="InterPro" id="IPR014782">
    <property type="entry name" value="Peptidase_M1_dom"/>
</dbReference>
<sequence>MHRLLTALGVLTVLAGAPAAPAASAAPAEPRYDLDLDFDAAAHAVSGTQRISFINDGSTALRSVWLRVWANGPRGCLTRGVSVRLAAGARAGRSAASCTALEARLSRPLRPGARSSITLALRLVAPARPDERFARARGASSFANALPVLAVRDAGGPDLSPWVGNRAESFHSAAARWRVAVTAPRRMRAVMTGQTTGERRRGARVTTTSTALARDFALAVGPFRPVAQQHGGVLVRFWRLPDTQELHARRAVSDAVTAMRLFDRWGAYPGRELDLVDSNLAMEYPELVLTGTSAYTVVHEVAHQWFYGLVGNDQYAHPWLDESLSSYATGLALRAIEMPDAAESRTGDGGCRTARGGEAGRPMSYWRTRAAEYGPVVYGQGECAFIRLEVALGRQRFDAALRRYVARHRFGIARPADLRAAFAANGDTPGLAELDSAFGLAAEAAG</sequence>
<protein>
    <recommendedName>
        <fullName evidence="2">Peptidase M1 membrane alanine aminopeptidase domain-containing protein</fullName>
    </recommendedName>
</protein>
<feature type="signal peptide" evidence="1">
    <location>
        <begin position="1"/>
        <end position="22"/>
    </location>
</feature>
<keyword evidence="1" id="KW-0732">Signal</keyword>
<evidence type="ECO:0000256" key="1">
    <source>
        <dbReference type="SAM" id="SignalP"/>
    </source>
</evidence>
<dbReference type="GO" id="GO:0008270">
    <property type="term" value="F:zinc ion binding"/>
    <property type="evidence" value="ECO:0007669"/>
    <property type="project" value="InterPro"/>
</dbReference>
<name>A0A6J4SET6_9ACTN</name>
<proteinExistence type="predicted"/>
<dbReference type="Gene3D" id="1.10.390.10">
    <property type="entry name" value="Neutral Protease Domain 2"/>
    <property type="match status" value="1"/>
</dbReference>
<dbReference type="CDD" id="cd09604">
    <property type="entry name" value="M1_APN_like"/>
    <property type="match status" value="1"/>
</dbReference>
<reference evidence="3" key="1">
    <citation type="submission" date="2020-02" db="EMBL/GenBank/DDBJ databases">
        <authorList>
            <person name="Meier V. D."/>
        </authorList>
    </citation>
    <scope>NUCLEOTIDE SEQUENCE</scope>
    <source>
        <strain evidence="3">AVDCRST_MAG53</strain>
    </source>
</reference>
<dbReference type="PANTHER" id="PTHR11533">
    <property type="entry name" value="PROTEASE M1 ZINC METALLOPROTEASE"/>
    <property type="match status" value="1"/>
</dbReference>
<accession>A0A6J4SET6</accession>
<feature type="chain" id="PRO_5039487893" description="Peptidase M1 membrane alanine aminopeptidase domain-containing protein" evidence="1">
    <location>
        <begin position="23"/>
        <end position="446"/>
    </location>
</feature>
<organism evidence="3">
    <name type="scientific">uncultured Solirubrobacteraceae bacterium</name>
    <dbReference type="NCBI Taxonomy" id="1162706"/>
    <lineage>
        <taxon>Bacteria</taxon>
        <taxon>Bacillati</taxon>
        <taxon>Actinomycetota</taxon>
        <taxon>Thermoleophilia</taxon>
        <taxon>Solirubrobacterales</taxon>
        <taxon>Solirubrobacteraceae</taxon>
        <taxon>environmental samples</taxon>
    </lineage>
</organism>
<dbReference type="InterPro" id="IPR027268">
    <property type="entry name" value="Peptidase_M4/M1_CTD_sf"/>
</dbReference>
<evidence type="ECO:0000313" key="3">
    <source>
        <dbReference type="EMBL" id="CAA9489907.1"/>
    </source>
</evidence>
<dbReference type="AlphaFoldDB" id="A0A6J4SET6"/>
<dbReference type="GO" id="GO:0005737">
    <property type="term" value="C:cytoplasm"/>
    <property type="evidence" value="ECO:0007669"/>
    <property type="project" value="TreeGrafter"/>
</dbReference>
<dbReference type="SUPFAM" id="SSF55486">
    <property type="entry name" value="Metalloproteases ('zincins'), catalytic domain"/>
    <property type="match status" value="1"/>
</dbReference>
<dbReference type="GO" id="GO:0070006">
    <property type="term" value="F:metalloaminopeptidase activity"/>
    <property type="evidence" value="ECO:0007669"/>
    <property type="project" value="TreeGrafter"/>
</dbReference>
<gene>
    <name evidence="3" type="ORF">AVDCRST_MAG53-1536</name>
</gene>
<dbReference type="EMBL" id="CADCVR010000042">
    <property type="protein sequence ID" value="CAA9489907.1"/>
    <property type="molecule type" value="Genomic_DNA"/>
</dbReference>